<evidence type="ECO:0000313" key="2">
    <source>
        <dbReference type="Proteomes" id="UP000265520"/>
    </source>
</evidence>
<dbReference type="EMBL" id="LXQA010501963">
    <property type="protein sequence ID" value="MCI55805.1"/>
    <property type="molecule type" value="Genomic_DNA"/>
</dbReference>
<evidence type="ECO:0000313" key="1">
    <source>
        <dbReference type="EMBL" id="MCI55805.1"/>
    </source>
</evidence>
<protein>
    <submittedName>
        <fullName evidence="1">RNA-directed DNA polymerase (Reverse transcriptase)</fullName>
    </submittedName>
</protein>
<proteinExistence type="predicted"/>
<keyword evidence="2" id="KW-1185">Reference proteome</keyword>
<keyword evidence="1" id="KW-0548">Nucleotidyltransferase</keyword>
<dbReference type="GO" id="GO:0003964">
    <property type="term" value="F:RNA-directed DNA polymerase activity"/>
    <property type="evidence" value="ECO:0007669"/>
    <property type="project" value="UniProtKB-KW"/>
</dbReference>
<organism evidence="1 2">
    <name type="scientific">Trifolium medium</name>
    <dbReference type="NCBI Taxonomy" id="97028"/>
    <lineage>
        <taxon>Eukaryota</taxon>
        <taxon>Viridiplantae</taxon>
        <taxon>Streptophyta</taxon>
        <taxon>Embryophyta</taxon>
        <taxon>Tracheophyta</taxon>
        <taxon>Spermatophyta</taxon>
        <taxon>Magnoliopsida</taxon>
        <taxon>eudicotyledons</taxon>
        <taxon>Gunneridae</taxon>
        <taxon>Pentapetalae</taxon>
        <taxon>rosids</taxon>
        <taxon>fabids</taxon>
        <taxon>Fabales</taxon>
        <taxon>Fabaceae</taxon>
        <taxon>Papilionoideae</taxon>
        <taxon>50 kb inversion clade</taxon>
        <taxon>NPAAA clade</taxon>
        <taxon>Hologalegina</taxon>
        <taxon>IRL clade</taxon>
        <taxon>Trifolieae</taxon>
        <taxon>Trifolium</taxon>
    </lineage>
</organism>
<reference evidence="1 2" key="1">
    <citation type="journal article" date="2018" name="Front. Plant Sci.">
        <title>Red Clover (Trifolium pratense) and Zigzag Clover (T. medium) - A Picture of Genomic Similarities and Differences.</title>
        <authorList>
            <person name="Dluhosova J."/>
            <person name="Istvanek J."/>
            <person name="Nedelnik J."/>
            <person name="Repkova J."/>
        </authorList>
    </citation>
    <scope>NUCLEOTIDE SEQUENCE [LARGE SCALE GENOMIC DNA]</scope>
    <source>
        <strain evidence="2">cv. 10/8</strain>
        <tissue evidence="1">Leaf</tissue>
    </source>
</reference>
<keyword evidence="1" id="KW-0695">RNA-directed DNA polymerase</keyword>
<dbReference type="Proteomes" id="UP000265520">
    <property type="component" value="Unassembled WGS sequence"/>
</dbReference>
<dbReference type="AlphaFoldDB" id="A0A392T690"/>
<keyword evidence="1" id="KW-0808">Transferase</keyword>
<sequence length="59" mass="6961">MRVKELQLIQRSRSQWLKEGDANTSYFHANVKGRFRKNSILALRVGDRWVESVSEIRAE</sequence>
<feature type="non-terminal residue" evidence="1">
    <location>
        <position position="59"/>
    </location>
</feature>
<accession>A0A392T690</accession>
<name>A0A392T690_9FABA</name>
<comment type="caution">
    <text evidence="1">The sequence shown here is derived from an EMBL/GenBank/DDBJ whole genome shotgun (WGS) entry which is preliminary data.</text>
</comment>